<keyword evidence="2" id="KW-1185">Reference proteome</keyword>
<dbReference type="AlphaFoldDB" id="A0A8J3GN05"/>
<dbReference type="EMBL" id="BNAI01000001">
    <property type="protein sequence ID" value="GHF04645.1"/>
    <property type="molecule type" value="Genomic_DNA"/>
</dbReference>
<accession>A0A8J3GN05</accession>
<evidence type="ECO:0000313" key="2">
    <source>
        <dbReference type="Proteomes" id="UP000617531"/>
    </source>
</evidence>
<name>A0A8J3GN05_9MICO</name>
<dbReference type="Proteomes" id="UP000617531">
    <property type="component" value="Unassembled WGS sequence"/>
</dbReference>
<proteinExistence type="predicted"/>
<sequence>MSIKNFDGRETSDRTRSAGLAEAVGSAIGADVSFESGSHHDLDRLVAMFSRRLVSAGGRPTDPDWTISRRVPFTPETWNTLQALADTLGVAGRRVAPAQLAASLVEDGVAELDAAIQAQKAARKPHDGPGSG</sequence>
<comment type="caution">
    <text evidence="1">The sequence shown here is derived from an EMBL/GenBank/DDBJ whole genome shotgun (WGS) entry which is preliminary data.</text>
</comment>
<protein>
    <submittedName>
        <fullName evidence="1">Uncharacterized protein</fullName>
    </submittedName>
</protein>
<reference evidence="1" key="1">
    <citation type="journal article" date="2014" name="Int. J. Syst. Evol. Microbiol.">
        <title>Complete genome sequence of Corynebacterium casei LMG S-19264T (=DSM 44701T), isolated from a smear-ripened cheese.</title>
        <authorList>
            <consortium name="US DOE Joint Genome Institute (JGI-PGF)"/>
            <person name="Walter F."/>
            <person name="Albersmeier A."/>
            <person name="Kalinowski J."/>
            <person name="Ruckert C."/>
        </authorList>
    </citation>
    <scope>NUCLEOTIDE SEQUENCE</scope>
    <source>
        <strain evidence="1">CGMCC 1.16548</strain>
    </source>
</reference>
<gene>
    <name evidence="1" type="ORF">GCM10011600_01390</name>
</gene>
<organism evidence="1 2">
    <name type="scientific">Pseudolysinimonas yzui</name>
    <dbReference type="NCBI Taxonomy" id="2708254"/>
    <lineage>
        <taxon>Bacteria</taxon>
        <taxon>Bacillati</taxon>
        <taxon>Actinomycetota</taxon>
        <taxon>Actinomycetes</taxon>
        <taxon>Micrococcales</taxon>
        <taxon>Microbacteriaceae</taxon>
        <taxon>Pseudolysinimonas</taxon>
    </lineage>
</organism>
<evidence type="ECO:0000313" key="1">
    <source>
        <dbReference type="EMBL" id="GHF04645.1"/>
    </source>
</evidence>
<reference evidence="1" key="2">
    <citation type="submission" date="2020-09" db="EMBL/GenBank/DDBJ databases">
        <authorList>
            <person name="Sun Q."/>
            <person name="Zhou Y."/>
        </authorList>
    </citation>
    <scope>NUCLEOTIDE SEQUENCE</scope>
    <source>
        <strain evidence="1">CGMCC 1.16548</strain>
    </source>
</reference>